<evidence type="ECO:0000256" key="13">
    <source>
        <dbReference type="SAM" id="MobiDB-lite"/>
    </source>
</evidence>
<comment type="similarity">
    <text evidence="12">Belongs to the ABC transporter superfamily. Macrolide exporter (TC 3.A.1.122) family.</text>
</comment>
<evidence type="ECO:0000256" key="3">
    <source>
        <dbReference type="ARBA" id="ARBA00022475"/>
    </source>
</evidence>
<dbReference type="InterPro" id="IPR050250">
    <property type="entry name" value="Macrolide_Exporter_MacB"/>
</dbReference>
<proteinExistence type="inferred from homology"/>
<dbReference type="InterPro" id="IPR025857">
    <property type="entry name" value="MacB_PCD"/>
</dbReference>
<dbReference type="Pfam" id="PF00005">
    <property type="entry name" value="ABC_tran"/>
    <property type="match status" value="1"/>
</dbReference>
<dbReference type="SMART" id="SM00382">
    <property type="entry name" value="AAA"/>
    <property type="match status" value="1"/>
</dbReference>
<feature type="transmembrane region" description="Helical" evidence="14">
    <location>
        <begin position="626"/>
        <end position="653"/>
    </location>
</feature>
<feature type="transmembrane region" description="Helical" evidence="14">
    <location>
        <begin position="684"/>
        <end position="703"/>
    </location>
</feature>
<evidence type="ECO:0000256" key="1">
    <source>
        <dbReference type="ARBA" id="ARBA00004429"/>
    </source>
</evidence>
<feature type="transmembrane region" description="Helical" evidence="14">
    <location>
        <begin position="309"/>
        <end position="329"/>
    </location>
</feature>
<evidence type="ECO:0000256" key="10">
    <source>
        <dbReference type="ARBA" id="ARBA00023251"/>
    </source>
</evidence>
<evidence type="ECO:0000313" key="17">
    <source>
        <dbReference type="Proteomes" id="UP000320496"/>
    </source>
</evidence>
<feature type="region of interest" description="Disordered" evidence="13">
    <location>
        <begin position="1"/>
        <end position="32"/>
    </location>
</feature>
<dbReference type="PANTHER" id="PTHR30572:SF4">
    <property type="entry name" value="ABC TRANSPORTER PERMEASE YTRF"/>
    <property type="match status" value="1"/>
</dbReference>
<evidence type="ECO:0000256" key="6">
    <source>
        <dbReference type="ARBA" id="ARBA00022741"/>
    </source>
</evidence>
<accession>A0A517ZCA5</accession>
<protein>
    <submittedName>
        <fullName evidence="16">Macrolide export ATP-binding/permease protein MacB</fullName>
        <ecNumber evidence="16">3.6.3.-</ecNumber>
    </submittedName>
</protein>
<dbReference type="PROSITE" id="PS00211">
    <property type="entry name" value="ABC_TRANSPORTER_1"/>
    <property type="match status" value="1"/>
</dbReference>
<evidence type="ECO:0000256" key="5">
    <source>
        <dbReference type="ARBA" id="ARBA00022692"/>
    </source>
</evidence>
<dbReference type="InterPro" id="IPR003838">
    <property type="entry name" value="ABC3_permease_C"/>
</dbReference>
<evidence type="ECO:0000256" key="11">
    <source>
        <dbReference type="ARBA" id="ARBA00038076"/>
    </source>
</evidence>
<dbReference type="InterPro" id="IPR017911">
    <property type="entry name" value="MacB-like_ATP-bd"/>
</dbReference>
<feature type="region of interest" description="Disordered" evidence="13">
    <location>
        <begin position="262"/>
        <end position="281"/>
    </location>
</feature>
<dbReference type="RefSeq" id="WP_145371208.1">
    <property type="nucleotide sequence ID" value="NZ_CP036275.1"/>
</dbReference>
<evidence type="ECO:0000256" key="8">
    <source>
        <dbReference type="ARBA" id="ARBA00022989"/>
    </source>
</evidence>
<dbReference type="SUPFAM" id="SSF52540">
    <property type="entry name" value="P-loop containing nucleoside triphosphate hydrolases"/>
    <property type="match status" value="1"/>
</dbReference>
<dbReference type="InterPro" id="IPR003439">
    <property type="entry name" value="ABC_transporter-like_ATP-bd"/>
</dbReference>
<dbReference type="EMBL" id="CP036275">
    <property type="protein sequence ID" value="QDU40087.1"/>
    <property type="molecule type" value="Genomic_DNA"/>
</dbReference>
<dbReference type="InterPro" id="IPR003593">
    <property type="entry name" value="AAA+_ATPase"/>
</dbReference>
<dbReference type="GO" id="GO:0098796">
    <property type="term" value="C:membrane protein complex"/>
    <property type="evidence" value="ECO:0007669"/>
    <property type="project" value="UniProtKB-ARBA"/>
</dbReference>
<gene>
    <name evidence="16" type="primary">macB_3</name>
    <name evidence="16" type="ORF">Mal4_44410</name>
</gene>
<evidence type="ECO:0000259" key="15">
    <source>
        <dbReference type="PROSITE" id="PS50893"/>
    </source>
</evidence>
<dbReference type="GO" id="GO:0046677">
    <property type="term" value="P:response to antibiotic"/>
    <property type="evidence" value="ECO:0007669"/>
    <property type="project" value="UniProtKB-KW"/>
</dbReference>
<keyword evidence="2" id="KW-0813">Transport</keyword>
<dbReference type="AlphaFoldDB" id="A0A517ZCA5"/>
<keyword evidence="16" id="KW-0378">Hydrolase</keyword>
<reference evidence="16 17" key="1">
    <citation type="submission" date="2019-02" db="EMBL/GenBank/DDBJ databases">
        <title>Deep-cultivation of Planctomycetes and their phenomic and genomic characterization uncovers novel biology.</title>
        <authorList>
            <person name="Wiegand S."/>
            <person name="Jogler M."/>
            <person name="Boedeker C."/>
            <person name="Pinto D."/>
            <person name="Vollmers J."/>
            <person name="Rivas-Marin E."/>
            <person name="Kohn T."/>
            <person name="Peeters S.H."/>
            <person name="Heuer A."/>
            <person name="Rast P."/>
            <person name="Oberbeckmann S."/>
            <person name="Bunk B."/>
            <person name="Jeske O."/>
            <person name="Meyerdierks A."/>
            <person name="Storesund J.E."/>
            <person name="Kallscheuer N."/>
            <person name="Luecker S."/>
            <person name="Lage O.M."/>
            <person name="Pohl T."/>
            <person name="Merkel B.J."/>
            <person name="Hornburger P."/>
            <person name="Mueller R.-W."/>
            <person name="Bruemmer F."/>
            <person name="Labrenz M."/>
            <person name="Spormann A.M."/>
            <person name="Op den Camp H."/>
            <person name="Overmann J."/>
            <person name="Amann R."/>
            <person name="Jetten M.S.M."/>
            <person name="Mascher T."/>
            <person name="Medema M.H."/>
            <person name="Devos D.P."/>
            <person name="Kaster A.-K."/>
            <person name="Ovreas L."/>
            <person name="Rohde M."/>
            <person name="Galperin M.Y."/>
            <person name="Jogler C."/>
        </authorList>
    </citation>
    <scope>NUCLEOTIDE SEQUENCE [LARGE SCALE GENOMIC DNA]</scope>
    <source>
        <strain evidence="16 17">Mal4</strain>
    </source>
</reference>
<keyword evidence="9 14" id="KW-0472">Membrane</keyword>
<keyword evidence="7 16" id="KW-0067">ATP-binding</keyword>
<evidence type="ECO:0000256" key="2">
    <source>
        <dbReference type="ARBA" id="ARBA00022448"/>
    </source>
</evidence>
<evidence type="ECO:0000256" key="12">
    <source>
        <dbReference type="ARBA" id="ARBA00038388"/>
    </source>
</evidence>
<dbReference type="Pfam" id="PF12704">
    <property type="entry name" value="MacB_PCD"/>
    <property type="match status" value="1"/>
</dbReference>
<dbReference type="EC" id="3.6.3.-" evidence="16"/>
<dbReference type="PANTHER" id="PTHR30572">
    <property type="entry name" value="MEMBRANE COMPONENT OF TRANSPORTER-RELATED"/>
    <property type="match status" value="1"/>
</dbReference>
<dbReference type="CDD" id="cd03255">
    <property type="entry name" value="ABC_MJ0796_LolCDE_FtsE"/>
    <property type="match status" value="1"/>
</dbReference>
<evidence type="ECO:0000256" key="4">
    <source>
        <dbReference type="ARBA" id="ARBA00022519"/>
    </source>
</evidence>
<comment type="similarity">
    <text evidence="11">Belongs to the ABC-4 integral membrane protein family.</text>
</comment>
<keyword evidence="4" id="KW-0997">Cell inner membrane</keyword>
<dbReference type="InterPro" id="IPR017871">
    <property type="entry name" value="ABC_transporter-like_CS"/>
</dbReference>
<comment type="subcellular location">
    <subcellularLocation>
        <location evidence="1">Cell inner membrane</location>
        <topology evidence="1">Multi-pass membrane protein</topology>
    </subcellularLocation>
</comment>
<evidence type="ECO:0000256" key="9">
    <source>
        <dbReference type="ARBA" id="ARBA00023136"/>
    </source>
</evidence>
<dbReference type="Gene3D" id="3.40.50.300">
    <property type="entry name" value="P-loop containing nucleotide triphosphate hydrolases"/>
    <property type="match status" value="1"/>
</dbReference>
<dbReference type="GO" id="GO:0005886">
    <property type="term" value="C:plasma membrane"/>
    <property type="evidence" value="ECO:0007669"/>
    <property type="project" value="UniProtKB-SubCell"/>
</dbReference>
<dbReference type="Proteomes" id="UP000320496">
    <property type="component" value="Chromosome"/>
</dbReference>
<keyword evidence="3" id="KW-1003">Cell membrane</keyword>
<keyword evidence="17" id="KW-1185">Reference proteome</keyword>
<dbReference type="GO" id="GO:0022857">
    <property type="term" value="F:transmembrane transporter activity"/>
    <property type="evidence" value="ECO:0007669"/>
    <property type="project" value="TreeGrafter"/>
</dbReference>
<dbReference type="FunFam" id="3.40.50.300:FF:000032">
    <property type="entry name" value="Export ABC transporter ATP-binding protein"/>
    <property type="match status" value="1"/>
</dbReference>
<dbReference type="KEGG" id="mri:Mal4_44410"/>
<dbReference type="PROSITE" id="PS50893">
    <property type="entry name" value="ABC_TRANSPORTER_2"/>
    <property type="match status" value="1"/>
</dbReference>
<organism evidence="16 17">
    <name type="scientific">Maioricimonas rarisocia</name>
    <dbReference type="NCBI Taxonomy" id="2528026"/>
    <lineage>
        <taxon>Bacteria</taxon>
        <taxon>Pseudomonadati</taxon>
        <taxon>Planctomycetota</taxon>
        <taxon>Planctomycetia</taxon>
        <taxon>Planctomycetales</taxon>
        <taxon>Planctomycetaceae</taxon>
        <taxon>Maioricimonas</taxon>
    </lineage>
</organism>
<name>A0A517ZCA5_9PLAN</name>
<dbReference type="OrthoDB" id="9770099at2"/>
<evidence type="ECO:0000256" key="14">
    <source>
        <dbReference type="SAM" id="Phobius"/>
    </source>
</evidence>
<keyword evidence="5 14" id="KW-0812">Transmembrane</keyword>
<dbReference type="Pfam" id="PF02687">
    <property type="entry name" value="FtsX"/>
    <property type="match status" value="1"/>
</dbReference>
<feature type="transmembrane region" description="Helical" evidence="14">
    <location>
        <begin position="573"/>
        <end position="599"/>
    </location>
</feature>
<dbReference type="InterPro" id="IPR027417">
    <property type="entry name" value="P-loop_NTPase"/>
</dbReference>
<evidence type="ECO:0000313" key="16">
    <source>
        <dbReference type="EMBL" id="QDU40087.1"/>
    </source>
</evidence>
<dbReference type="GO" id="GO:0005524">
    <property type="term" value="F:ATP binding"/>
    <property type="evidence" value="ECO:0007669"/>
    <property type="project" value="UniProtKB-KW"/>
</dbReference>
<feature type="compositionally biased region" description="Basic and acidic residues" evidence="13">
    <location>
        <begin position="262"/>
        <end position="279"/>
    </location>
</feature>
<keyword evidence="8 14" id="KW-1133">Transmembrane helix</keyword>
<keyword evidence="10" id="KW-0046">Antibiotic resistance</keyword>
<keyword evidence="6" id="KW-0547">Nucleotide-binding</keyword>
<evidence type="ECO:0000256" key="7">
    <source>
        <dbReference type="ARBA" id="ARBA00022840"/>
    </source>
</evidence>
<feature type="domain" description="ABC transporter" evidence="15">
    <location>
        <begin position="40"/>
        <end position="278"/>
    </location>
</feature>
<dbReference type="GO" id="GO:0016887">
    <property type="term" value="F:ATP hydrolysis activity"/>
    <property type="evidence" value="ECO:0007669"/>
    <property type="project" value="InterPro"/>
</dbReference>
<sequence>MSSVTVSLSSDEHRADGPANGSAAPETTGAVTADGHPVALQVRDLIKEYDLAGEPLRVLKGINLEVPEGDYVAIMGPSGSGKSTFLNLLGCLDKPTDGEYWIGSDDVAKLDDDALAAIRAERIGFVFQAYNLVTQLTVLENIATPLAYRGGVTAEDHARVRELAEMVGLGERLDHRPTQLSGGQQQRAGIARSLINSPQFILADEATGNLDSVTTEEILDLLDRLNAAGVTIVMVTHEEEVAQRTRRIVRLRDGVIESDKRLRPPAVRPEEAEHVEPSKKRAGGWQLRERVQDVKLGIKNLWLHPMRSLLTVLGIFIGVASVIWLLAIGEGISEQAQKQIAELGADNVIIRSRRPPSEQTGGQRILYGLTERDCERLAEAIPNVERAVPVREASGRRFRYAQQSMRGEVIGCTPLYREMNRLEIARGRFISDVDVDERKNVCVLSAEVAQELFRQNDPIGRSLRIDHDYYRVVGVLKSRENFQGIDGEMKGQRFSDNAYIPLETFWSRISDRDLKGSGGGLAVTQISLKLKDQNEALATGEAVRQFLDRTHRFEDYTITVPLELLEQARSTRLMFIALMGMIAAISLVVGGIGIMNIMLATVTERTREIGIRRALGARRNDITRQFLIETIILSTVGGLTGIIGGLTCAPLLVAVRDLIQEKFPEMAANMPEAIRDVAPIVVPWSIPLACGIAVMIGVVFGLYPARRAARMNPIDALRHVG</sequence>